<evidence type="ECO:0000256" key="1">
    <source>
        <dbReference type="SAM" id="MobiDB-lite"/>
    </source>
</evidence>
<feature type="region of interest" description="Disordered" evidence="1">
    <location>
        <begin position="417"/>
        <end position="451"/>
    </location>
</feature>
<gene>
    <name evidence="2" type="ORF">DFH05DRAFT_1521594</name>
</gene>
<dbReference type="Proteomes" id="UP001142393">
    <property type="component" value="Unassembled WGS sequence"/>
</dbReference>
<dbReference type="InterPro" id="IPR039601">
    <property type="entry name" value="Rrn5"/>
</dbReference>
<organism evidence="2 3">
    <name type="scientific">Lentinula detonsa</name>
    <dbReference type="NCBI Taxonomy" id="2804962"/>
    <lineage>
        <taxon>Eukaryota</taxon>
        <taxon>Fungi</taxon>
        <taxon>Dikarya</taxon>
        <taxon>Basidiomycota</taxon>
        <taxon>Agaricomycotina</taxon>
        <taxon>Agaricomycetes</taxon>
        <taxon>Agaricomycetidae</taxon>
        <taxon>Agaricales</taxon>
        <taxon>Marasmiineae</taxon>
        <taxon>Omphalotaceae</taxon>
        <taxon>Lentinula</taxon>
    </lineage>
</organism>
<reference evidence="2 3" key="1">
    <citation type="journal article" date="2023" name="Proc. Natl. Acad. Sci. U.S.A.">
        <title>A global phylogenomic analysis of the shiitake genus Lentinula.</title>
        <authorList>
            <person name="Sierra-Patev S."/>
            <person name="Min B."/>
            <person name="Naranjo-Ortiz M."/>
            <person name="Looney B."/>
            <person name="Konkel Z."/>
            <person name="Slot J.C."/>
            <person name="Sakamoto Y."/>
            <person name="Steenwyk J.L."/>
            <person name="Rokas A."/>
            <person name="Carro J."/>
            <person name="Camarero S."/>
            <person name="Ferreira P."/>
            <person name="Molpeceres G."/>
            <person name="Ruiz-Duenas F.J."/>
            <person name="Serrano A."/>
            <person name="Henrissat B."/>
            <person name="Drula E."/>
            <person name="Hughes K.W."/>
            <person name="Mata J.L."/>
            <person name="Ishikawa N.K."/>
            <person name="Vargas-Isla R."/>
            <person name="Ushijima S."/>
            <person name="Smith C.A."/>
            <person name="Donoghue J."/>
            <person name="Ahrendt S."/>
            <person name="Andreopoulos W."/>
            <person name="He G."/>
            <person name="LaButti K."/>
            <person name="Lipzen A."/>
            <person name="Ng V."/>
            <person name="Riley R."/>
            <person name="Sandor L."/>
            <person name="Barry K."/>
            <person name="Martinez A.T."/>
            <person name="Xiao Y."/>
            <person name="Gibbons J.G."/>
            <person name="Terashima K."/>
            <person name="Grigoriev I.V."/>
            <person name="Hibbett D."/>
        </authorList>
    </citation>
    <scope>NUCLEOTIDE SEQUENCE [LARGE SCALE GENOMIC DNA]</scope>
    <source>
        <strain evidence="2 3">TFB7810</strain>
    </source>
</reference>
<dbReference type="AlphaFoldDB" id="A0A9W8P548"/>
<dbReference type="GO" id="GO:0006361">
    <property type="term" value="P:transcription initiation at RNA polymerase I promoter"/>
    <property type="evidence" value="ECO:0007669"/>
    <property type="project" value="TreeGrafter"/>
</dbReference>
<name>A0A9W8P548_9AGAR</name>
<comment type="caution">
    <text evidence="2">The sequence shown here is derived from an EMBL/GenBank/DDBJ whole genome shotgun (WGS) entry which is preliminary data.</text>
</comment>
<dbReference type="GO" id="GO:0001181">
    <property type="term" value="F:RNA polymerase I general transcription initiation factor activity"/>
    <property type="evidence" value="ECO:0007669"/>
    <property type="project" value="TreeGrafter"/>
</dbReference>
<feature type="compositionally biased region" description="Low complexity" evidence="1">
    <location>
        <begin position="442"/>
        <end position="451"/>
    </location>
</feature>
<dbReference type="GO" id="GO:0000182">
    <property type="term" value="F:rDNA binding"/>
    <property type="evidence" value="ECO:0007669"/>
    <property type="project" value="TreeGrafter"/>
</dbReference>
<keyword evidence="3" id="KW-1185">Reference proteome</keyword>
<protein>
    <submittedName>
        <fullName evidence="2">Uncharacterized protein</fullName>
    </submittedName>
</protein>
<dbReference type="GO" id="GO:0000500">
    <property type="term" value="C:RNA polymerase I upstream activating factor complex"/>
    <property type="evidence" value="ECO:0007669"/>
    <property type="project" value="InterPro"/>
</dbReference>
<dbReference type="GO" id="GO:0042790">
    <property type="term" value="P:nucleolar large rRNA transcription by RNA polymerase I"/>
    <property type="evidence" value="ECO:0007669"/>
    <property type="project" value="InterPro"/>
</dbReference>
<proteinExistence type="predicted"/>
<dbReference type="CDD" id="cd00167">
    <property type="entry name" value="SANT"/>
    <property type="match status" value="1"/>
</dbReference>
<dbReference type="EMBL" id="JANVFU010000003">
    <property type="protein sequence ID" value="KAJ3747257.1"/>
    <property type="molecule type" value="Genomic_DNA"/>
</dbReference>
<feature type="compositionally biased region" description="Basic residues" evidence="1">
    <location>
        <begin position="203"/>
        <end position="215"/>
    </location>
</feature>
<dbReference type="PANTHER" id="PTHR28079">
    <property type="entry name" value="RNA POLYMERASE I-SPECIFIC TRANSCRIPTION INITIATION FACTOR RRN5"/>
    <property type="match status" value="1"/>
</dbReference>
<sequence length="535" mass="60178">MQDENQTDEAETLDTNTNRCEEYLGLLNSHLSGHDEDDEIDWSEDEKDRFFAALSSYSVLRPDLIAEAIGTKNVAQVCVYLSVLEAATRNCDAEPPRSNLDIAMEVPDEWLEVEEEQAAFFRDIELAWRRDMLIQDQEISESSRENVNITNMRTDALRNLSIDHLKVIDKILRNDGAQTGTPTSSATDIKSQVIAELSPAERRRMHKRLHMRRKRAEMAGTGVVTDAQRLQRGRKRKIAQAPSSSRAPSQSASDRANSDESGEEKSADDARPKKRQRKRGLTREQKVVANFSQLGIDAGVVHDLKLDSLHLHPLGRLIALYQEAFSPAEAPVTAISPDTIRLLDAVILDFVTQVIHRAIILREQELLLKRRTKAWHDDTKDISPDIIARATAMLGYLTSKAQAFEHLCGKDDCSADDQVLPEQLDDDPEGRSEGADDRDDGPVLPLQSSSPLSHLELFPPLIRLPMRCFESTETLMPVETDEELLNEELTEEEELDEQDQVSEKIHLDELWAAHKQSMAACSYEDNATARGQKAD</sequence>
<accession>A0A9W8P548</accession>
<feature type="compositionally biased region" description="Polar residues" evidence="1">
    <location>
        <begin position="176"/>
        <end position="190"/>
    </location>
</feature>
<dbReference type="InterPro" id="IPR001005">
    <property type="entry name" value="SANT/Myb"/>
</dbReference>
<feature type="compositionally biased region" description="Low complexity" evidence="1">
    <location>
        <begin position="239"/>
        <end position="255"/>
    </location>
</feature>
<feature type="region of interest" description="Disordered" evidence="1">
    <location>
        <begin position="175"/>
        <end position="284"/>
    </location>
</feature>
<evidence type="ECO:0000313" key="3">
    <source>
        <dbReference type="Proteomes" id="UP001142393"/>
    </source>
</evidence>
<evidence type="ECO:0000313" key="2">
    <source>
        <dbReference type="EMBL" id="KAJ3747257.1"/>
    </source>
</evidence>
<dbReference type="PANTHER" id="PTHR28079:SF1">
    <property type="entry name" value="RNA POLYMERASE I-SPECIFIC TRANSCRIPTION INITIATION FACTOR RRN5"/>
    <property type="match status" value="1"/>
</dbReference>